<evidence type="ECO:0000256" key="1">
    <source>
        <dbReference type="ARBA" id="ARBA00022603"/>
    </source>
</evidence>
<dbReference type="Proteomes" id="UP000596929">
    <property type="component" value="Unassembled WGS sequence"/>
</dbReference>
<dbReference type="InterPro" id="IPR029063">
    <property type="entry name" value="SAM-dependent_MTases_sf"/>
</dbReference>
<evidence type="ECO:0000313" key="4">
    <source>
        <dbReference type="Proteomes" id="UP000596929"/>
    </source>
</evidence>
<name>A0ABR7DAP7_9CLOT</name>
<dbReference type="GO" id="GO:0052913">
    <property type="term" value="F:16S rRNA (guanine(966)-N(2))-methyltransferase activity"/>
    <property type="evidence" value="ECO:0007669"/>
    <property type="project" value="UniProtKB-EC"/>
</dbReference>
<dbReference type="EMBL" id="JACOOO010000008">
    <property type="protein sequence ID" value="MBC5628461.1"/>
    <property type="molecule type" value="Genomic_DNA"/>
</dbReference>
<keyword evidence="2 3" id="KW-0808">Transferase</keyword>
<keyword evidence="1 3" id="KW-0489">Methyltransferase</keyword>
<dbReference type="InterPro" id="IPR004398">
    <property type="entry name" value="RNA_MeTrfase_RsmD"/>
</dbReference>
<keyword evidence="4" id="KW-1185">Reference proteome</keyword>
<dbReference type="PIRSF" id="PIRSF004553">
    <property type="entry name" value="CHP00095"/>
    <property type="match status" value="1"/>
</dbReference>
<evidence type="ECO:0000313" key="3">
    <source>
        <dbReference type="EMBL" id="MBC5628461.1"/>
    </source>
</evidence>
<dbReference type="PROSITE" id="PS00092">
    <property type="entry name" value="N6_MTASE"/>
    <property type="match status" value="1"/>
</dbReference>
<reference evidence="3 4" key="1">
    <citation type="submission" date="2020-08" db="EMBL/GenBank/DDBJ databases">
        <title>Genome public.</title>
        <authorList>
            <person name="Liu C."/>
            <person name="Sun Q."/>
        </authorList>
    </citation>
    <scope>NUCLEOTIDE SEQUENCE [LARGE SCALE GENOMIC DNA]</scope>
    <source>
        <strain evidence="3 4">NSJ-6</strain>
    </source>
</reference>
<evidence type="ECO:0000256" key="2">
    <source>
        <dbReference type="ARBA" id="ARBA00022679"/>
    </source>
</evidence>
<dbReference type="Pfam" id="PF03602">
    <property type="entry name" value="Cons_hypoth95"/>
    <property type="match status" value="1"/>
</dbReference>
<protein>
    <submittedName>
        <fullName evidence="3">16S rRNA (Guanine(966)-N(2))-methyltransferase RsmD</fullName>
        <ecNumber evidence="3">2.1.1.171</ecNumber>
    </submittedName>
</protein>
<accession>A0ABR7DAP7</accession>
<dbReference type="PANTHER" id="PTHR43542:SF1">
    <property type="entry name" value="METHYLTRANSFERASE"/>
    <property type="match status" value="1"/>
</dbReference>
<comment type="caution">
    <text evidence="3">The sequence shown here is derived from an EMBL/GenBank/DDBJ whole genome shotgun (WGS) entry which is preliminary data.</text>
</comment>
<dbReference type="InterPro" id="IPR002052">
    <property type="entry name" value="DNA_methylase_N6_adenine_CS"/>
</dbReference>
<organism evidence="3 4">
    <name type="scientific">Clostridium hominis</name>
    <dbReference type="NCBI Taxonomy" id="2763036"/>
    <lineage>
        <taxon>Bacteria</taxon>
        <taxon>Bacillati</taxon>
        <taxon>Bacillota</taxon>
        <taxon>Clostridia</taxon>
        <taxon>Eubacteriales</taxon>
        <taxon>Clostridiaceae</taxon>
        <taxon>Clostridium</taxon>
    </lineage>
</organism>
<dbReference type="EC" id="2.1.1.171" evidence="3"/>
<proteinExistence type="predicted"/>
<dbReference type="NCBIfam" id="TIGR00095">
    <property type="entry name" value="16S rRNA (guanine(966)-N(2))-methyltransferase RsmD"/>
    <property type="match status" value="1"/>
</dbReference>
<dbReference type="Gene3D" id="3.40.50.150">
    <property type="entry name" value="Vaccinia Virus protein VP39"/>
    <property type="match status" value="1"/>
</dbReference>
<gene>
    <name evidence="3" type="primary">rsmD</name>
    <name evidence="3" type="ORF">H8S20_06070</name>
</gene>
<dbReference type="SUPFAM" id="SSF53335">
    <property type="entry name" value="S-adenosyl-L-methionine-dependent methyltransferases"/>
    <property type="match status" value="1"/>
</dbReference>
<sequence length="197" mass="22564">MIELKCYKKGGIRVRIIAGKARGRKLIPPATMETRPTLDRVKESMFSMIQNYIPDAVVVDVFAGTGSLGLEAASRGAKEVYLVDRSKDAFSLLKQNIENLKFEDTCYALNKDSYEALRYLSDRNKLFDVIFVDPPYCREMIPEAIKIIYDKKILSKDGIIVTKIDSIEEIYKGYEEISLIKSRKYGNTTICLYKYEE</sequence>
<dbReference type="CDD" id="cd02440">
    <property type="entry name" value="AdoMet_MTases"/>
    <property type="match status" value="1"/>
</dbReference>
<dbReference type="PANTHER" id="PTHR43542">
    <property type="entry name" value="METHYLTRANSFERASE"/>
    <property type="match status" value="1"/>
</dbReference>